<evidence type="ECO:0000256" key="6">
    <source>
        <dbReference type="ARBA" id="ARBA00038001"/>
    </source>
</evidence>
<keyword evidence="2" id="KW-0479">Metal-binding</keyword>
<dbReference type="KEGG" id="psd:DSC_14595"/>
<dbReference type="GO" id="GO:0051537">
    <property type="term" value="F:2 iron, 2 sulfur cluster binding"/>
    <property type="evidence" value="ECO:0007669"/>
    <property type="project" value="UniProtKB-KW"/>
</dbReference>
<keyword evidence="9" id="KW-1185">Reference proteome</keyword>
<dbReference type="STRING" id="1045855.DSC_14595"/>
<dbReference type="PANTHER" id="PTHR21496">
    <property type="entry name" value="FERREDOXIN-RELATED"/>
    <property type="match status" value="1"/>
</dbReference>
<keyword evidence="4" id="KW-0411">Iron-sulfur</keyword>
<evidence type="ECO:0000256" key="1">
    <source>
        <dbReference type="ARBA" id="ARBA00022714"/>
    </source>
</evidence>
<dbReference type="GO" id="GO:0046872">
    <property type="term" value="F:metal ion binding"/>
    <property type="evidence" value="ECO:0007669"/>
    <property type="project" value="UniProtKB-KW"/>
</dbReference>
<dbReference type="Proteomes" id="UP000005870">
    <property type="component" value="Chromosome"/>
</dbReference>
<dbReference type="eggNOG" id="COG2146">
    <property type="taxonomic scope" value="Bacteria"/>
</dbReference>
<evidence type="ECO:0000256" key="4">
    <source>
        <dbReference type="ARBA" id="ARBA00023014"/>
    </source>
</evidence>
<dbReference type="OrthoDB" id="9769355at2"/>
<keyword evidence="3" id="KW-0408">Iron</keyword>
<dbReference type="CDD" id="cd03528">
    <property type="entry name" value="Rieske_RO_ferredoxin"/>
    <property type="match status" value="1"/>
</dbReference>
<comment type="similarity">
    <text evidence="6">Belongs to the bacterial ring-hydroxylating dioxygenase ferredoxin component family.</text>
</comment>
<dbReference type="PROSITE" id="PS51296">
    <property type="entry name" value="RIESKE"/>
    <property type="match status" value="1"/>
</dbReference>
<dbReference type="AlphaFoldDB" id="G7UUU0"/>
<dbReference type="NCBIfam" id="NF041683">
    <property type="entry name" value="ant_diox_AndAb"/>
    <property type="match status" value="1"/>
</dbReference>
<dbReference type="RefSeq" id="WP_014161736.1">
    <property type="nucleotide sequence ID" value="NC_016147.2"/>
</dbReference>
<evidence type="ECO:0000313" key="8">
    <source>
        <dbReference type="EMBL" id="AER57563.1"/>
    </source>
</evidence>
<sequence length="106" mass="11230">MPREPDWYDVGAADALQDDGVVAGVAGGIQVAVFRVGNSLHALHDLCSHGQARLSDGFVENGCVECPLHQGLVEIATGLPRSSPIVNPVQTYRVRVVGGRIEVSVR</sequence>
<dbReference type="Pfam" id="PF00355">
    <property type="entry name" value="Rieske"/>
    <property type="match status" value="1"/>
</dbReference>
<accession>G7UUU0</accession>
<evidence type="ECO:0000313" key="9">
    <source>
        <dbReference type="Proteomes" id="UP000005870"/>
    </source>
</evidence>
<evidence type="ECO:0000256" key="3">
    <source>
        <dbReference type="ARBA" id="ARBA00023004"/>
    </source>
</evidence>
<dbReference type="SUPFAM" id="SSF50022">
    <property type="entry name" value="ISP domain"/>
    <property type="match status" value="1"/>
</dbReference>
<protein>
    <submittedName>
        <fullName evidence="8">Rieske (2Fe-2S) protein</fullName>
    </submittedName>
</protein>
<name>G7UUU0_PSEUP</name>
<dbReference type="InterPro" id="IPR017941">
    <property type="entry name" value="Rieske_2Fe-2S"/>
</dbReference>
<evidence type="ECO:0000256" key="5">
    <source>
        <dbReference type="ARBA" id="ARBA00034078"/>
    </source>
</evidence>
<comment type="cofactor">
    <cofactor evidence="5">
        <name>[2Fe-2S] cluster</name>
        <dbReference type="ChEBI" id="CHEBI:190135"/>
    </cofactor>
</comment>
<dbReference type="HOGENOM" id="CLU_055690_5_2_6"/>
<evidence type="ECO:0000256" key="2">
    <source>
        <dbReference type="ARBA" id="ARBA00022723"/>
    </source>
</evidence>
<dbReference type="PANTHER" id="PTHR21496:SF0">
    <property type="entry name" value="RIESKE DOMAIN-CONTAINING PROTEIN"/>
    <property type="match status" value="1"/>
</dbReference>
<dbReference type="EMBL" id="CP003093">
    <property type="protein sequence ID" value="AER57563.1"/>
    <property type="molecule type" value="Genomic_DNA"/>
</dbReference>
<keyword evidence="1" id="KW-0001">2Fe-2S</keyword>
<evidence type="ECO:0000259" key="7">
    <source>
        <dbReference type="PROSITE" id="PS51296"/>
    </source>
</evidence>
<dbReference type="InterPro" id="IPR036922">
    <property type="entry name" value="Rieske_2Fe-2S_sf"/>
</dbReference>
<reference evidence="8 9" key="1">
    <citation type="journal article" date="2012" name="J. Bacteriol.">
        <title>Complete Genome Sequence of the BTEX-Degrading Bacterium Pseudoxanthomonas spadix BD-a59.</title>
        <authorList>
            <person name="Lee S.H."/>
            <person name="Jin H.M."/>
            <person name="Lee H.J."/>
            <person name="Kim J.M."/>
            <person name="Jeon C.O."/>
        </authorList>
    </citation>
    <scope>NUCLEOTIDE SEQUENCE [LARGE SCALE GENOMIC DNA]</scope>
    <source>
        <strain evidence="8 9">BD-a59</strain>
    </source>
</reference>
<dbReference type="Gene3D" id="2.102.10.10">
    <property type="entry name" value="Rieske [2Fe-2S] iron-sulphur domain"/>
    <property type="match status" value="1"/>
</dbReference>
<organism evidence="8 9">
    <name type="scientific">Pseudoxanthomonas spadix (strain BD-a59)</name>
    <dbReference type="NCBI Taxonomy" id="1045855"/>
    <lineage>
        <taxon>Bacteria</taxon>
        <taxon>Pseudomonadati</taxon>
        <taxon>Pseudomonadota</taxon>
        <taxon>Gammaproteobacteria</taxon>
        <taxon>Lysobacterales</taxon>
        <taxon>Lysobacteraceae</taxon>
        <taxon>Pseudoxanthomonas</taxon>
    </lineage>
</organism>
<gene>
    <name evidence="8" type="ordered locus">DSC_14595</name>
</gene>
<feature type="domain" description="Rieske" evidence="7">
    <location>
        <begin position="7"/>
        <end position="103"/>
    </location>
</feature>
<proteinExistence type="inferred from homology"/>